<evidence type="ECO:0000256" key="2">
    <source>
        <dbReference type="ARBA" id="ARBA00008066"/>
    </source>
</evidence>
<feature type="transmembrane region" description="Helical" evidence="7">
    <location>
        <begin position="252"/>
        <end position="273"/>
    </location>
</feature>
<dbReference type="PANTHER" id="PTHR22950">
    <property type="entry name" value="AMINO ACID TRANSPORTER"/>
    <property type="match status" value="1"/>
</dbReference>
<dbReference type="InterPro" id="IPR013057">
    <property type="entry name" value="AA_transpt_TM"/>
</dbReference>
<dbReference type="Pfam" id="PF01490">
    <property type="entry name" value="Aa_trans"/>
    <property type="match status" value="1"/>
</dbReference>
<feature type="transmembrane region" description="Helical" evidence="7">
    <location>
        <begin position="326"/>
        <end position="346"/>
    </location>
</feature>
<feature type="transmembrane region" description="Helical" evidence="7">
    <location>
        <begin position="366"/>
        <end position="387"/>
    </location>
</feature>
<keyword evidence="10" id="KW-1185">Reference proteome</keyword>
<accession>A0A1F5LQ68</accession>
<keyword evidence="4 7" id="KW-1133">Transmembrane helix</keyword>
<name>A0A1F5LQ68_PENAI</name>
<gene>
    <name evidence="9" type="ORF">PENARI_c004G05839</name>
</gene>
<keyword evidence="5 7" id="KW-0472">Membrane</keyword>
<feature type="region of interest" description="Disordered" evidence="6">
    <location>
        <begin position="1"/>
        <end position="26"/>
    </location>
</feature>
<dbReference type="GeneID" id="34573896"/>
<dbReference type="Proteomes" id="UP000177622">
    <property type="component" value="Unassembled WGS sequence"/>
</dbReference>
<evidence type="ECO:0000313" key="10">
    <source>
        <dbReference type="Proteomes" id="UP000177622"/>
    </source>
</evidence>
<dbReference type="GO" id="GO:0016020">
    <property type="term" value="C:membrane"/>
    <property type="evidence" value="ECO:0007669"/>
    <property type="project" value="UniProtKB-SubCell"/>
</dbReference>
<feature type="transmembrane region" description="Helical" evidence="7">
    <location>
        <begin position="208"/>
        <end position="232"/>
    </location>
</feature>
<reference evidence="9 10" key="1">
    <citation type="journal article" date="2016" name="Sci. Rep.">
        <title>Penicillium arizonense, a new, genome sequenced fungal species, reveals a high chemical diversity in secreted metabolites.</title>
        <authorList>
            <person name="Grijseels S."/>
            <person name="Nielsen J.C."/>
            <person name="Randelovic M."/>
            <person name="Nielsen J."/>
            <person name="Nielsen K.F."/>
            <person name="Workman M."/>
            <person name="Frisvad J.C."/>
        </authorList>
    </citation>
    <scope>NUCLEOTIDE SEQUENCE [LARGE SCALE GENOMIC DNA]</scope>
    <source>
        <strain evidence="9 10">CBS 141311</strain>
    </source>
</reference>
<proteinExistence type="inferred from homology"/>
<dbReference type="OrthoDB" id="40134at2759"/>
<evidence type="ECO:0000256" key="5">
    <source>
        <dbReference type="ARBA" id="ARBA00023136"/>
    </source>
</evidence>
<protein>
    <recommendedName>
        <fullName evidence="8">Amino acid transporter transmembrane domain-containing protein</fullName>
    </recommendedName>
</protein>
<feature type="transmembrane region" description="Helical" evidence="7">
    <location>
        <begin position="70"/>
        <end position="91"/>
    </location>
</feature>
<feature type="transmembrane region" description="Helical" evidence="7">
    <location>
        <begin position="97"/>
        <end position="119"/>
    </location>
</feature>
<keyword evidence="3 7" id="KW-0812">Transmembrane</keyword>
<organism evidence="9 10">
    <name type="scientific">Penicillium arizonense</name>
    <dbReference type="NCBI Taxonomy" id="1835702"/>
    <lineage>
        <taxon>Eukaryota</taxon>
        <taxon>Fungi</taxon>
        <taxon>Dikarya</taxon>
        <taxon>Ascomycota</taxon>
        <taxon>Pezizomycotina</taxon>
        <taxon>Eurotiomycetes</taxon>
        <taxon>Eurotiomycetidae</taxon>
        <taxon>Eurotiales</taxon>
        <taxon>Aspergillaceae</taxon>
        <taxon>Penicillium</taxon>
    </lineage>
</organism>
<dbReference type="RefSeq" id="XP_022490676.1">
    <property type="nucleotide sequence ID" value="XM_022629162.1"/>
</dbReference>
<dbReference type="PANTHER" id="PTHR22950:SF668">
    <property type="entry name" value="AMINO ACID TRANSPORTER (EUROFUNG)"/>
    <property type="match status" value="1"/>
</dbReference>
<evidence type="ECO:0000259" key="8">
    <source>
        <dbReference type="Pfam" id="PF01490"/>
    </source>
</evidence>
<evidence type="ECO:0000256" key="1">
    <source>
        <dbReference type="ARBA" id="ARBA00004141"/>
    </source>
</evidence>
<evidence type="ECO:0000256" key="4">
    <source>
        <dbReference type="ARBA" id="ARBA00022989"/>
    </source>
</evidence>
<evidence type="ECO:0000256" key="7">
    <source>
        <dbReference type="SAM" id="Phobius"/>
    </source>
</evidence>
<comment type="caution">
    <text evidence="9">The sequence shown here is derived from an EMBL/GenBank/DDBJ whole genome shotgun (WGS) entry which is preliminary data.</text>
</comment>
<dbReference type="GO" id="GO:0015179">
    <property type="term" value="F:L-amino acid transmembrane transporter activity"/>
    <property type="evidence" value="ECO:0007669"/>
    <property type="project" value="TreeGrafter"/>
</dbReference>
<comment type="subcellular location">
    <subcellularLocation>
        <location evidence="1">Membrane</location>
        <topology evidence="1">Multi-pass membrane protein</topology>
    </subcellularLocation>
</comment>
<dbReference type="FunFam" id="1.20.1740.10:FF:000039">
    <property type="entry name" value="Neutral amino acid transporter (Eurofung)"/>
    <property type="match status" value="1"/>
</dbReference>
<evidence type="ECO:0000256" key="3">
    <source>
        <dbReference type="ARBA" id="ARBA00022692"/>
    </source>
</evidence>
<dbReference type="AlphaFoldDB" id="A0A1F5LQ68"/>
<feature type="transmembrane region" description="Helical" evidence="7">
    <location>
        <begin position="285"/>
        <end position="306"/>
    </location>
</feature>
<evidence type="ECO:0000256" key="6">
    <source>
        <dbReference type="SAM" id="MobiDB-lite"/>
    </source>
</evidence>
<feature type="domain" description="Amino acid transporter transmembrane" evidence="8">
    <location>
        <begin position="80"/>
        <end position="447"/>
    </location>
</feature>
<feature type="transmembrane region" description="Helical" evidence="7">
    <location>
        <begin position="432"/>
        <end position="449"/>
    </location>
</feature>
<evidence type="ECO:0000313" key="9">
    <source>
        <dbReference type="EMBL" id="OGE55246.1"/>
    </source>
</evidence>
<feature type="transmembrane region" description="Helical" evidence="7">
    <location>
        <begin position="180"/>
        <end position="201"/>
    </location>
</feature>
<comment type="similarity">
    <text evidence="2">Belongs to the amino acid/polyamine transporter 2 family.</text>
</comment>
<feature type="transmembrane region" description="Helical" evidence="7">
    <location>
        <begin position="151"/>
        <end position="174"/>
    </location>
</feature>
<dbReference type="STRING" id="1835702.A0A1F5LQ68"/>
<sequence>MDTSRQPEWDSVDAEAGAADPNLHDDMKKEDKYRDITNDPFGNEEMAEVKYRTMKWWHCGMREITQAIEIYNFSLICFTVMIAENISLGILSLPSAVATLGMAPAAIVLLFMSGLSWYTGYVIGQFKIRHPHVHSMGDAGEILMGRIGREVLGIGQLLLLIFLMSSHLLTFTILMNTLTNHGTCTTVFGVVGLIVCFLGALPRTMVKVYWMSVASFVSIFIATLVTMISIGVEANGPIQTETVREVSFYKGFLAVTNIIFAFVAHVTFFGFVSETENPKTFPKSLAMLQVVDTVMYLVSALVIYRFAGPDVKSPALSSAGPLMKKICYGLAIPTVIIAGVISGHVASKYIYVRVFRGSDHMHQRSFLSIGSWIGIGLAVWVVAWVIAESIPVFNDLLSLISSLFGSVFSYGLPATFWLHMNRGKYFSTPSKGILTVCNIVIIGIAFAMVG</sequence>
<feature type="transmembrane region" description="Helical" evidence="7">
    <location>
        <begin position="399"/>
        <end position="420"/>
    </location>
</feature>
<dbReference type="EMBL" id="LXJU01000004">
    <property type="protein sequence ID" value="OGE55246.1"/>
    <property type="molecule type" value="Genomic_DNA"/>
</dbReference>